<dbReference type="Proteomes" id="UP000824112">
    <property type="component" value="Unassembled WGS sequence"/>
</dbReference>
<reference evidence="2" key="2">
    <citation type="journal article" date="2021" name="PeerJ">
        <title>Extensive microbial diversity within the chicken gut microbiome revealed by metagenomics and culture.</title>
        <authorList>
            <person name="Gilroy R."/>
            <person name="Ravi A."/>
            <person name="Getino M."/>
            <person name="Pursley I."/>
            <person name="Horton D.L."/>
            <person name="Alikhan N.F."/>
            <person name="Baker D."/>
            <person name="Gharbi K."/>
            <person name="Hall N."/>
            <person name="Watson M."/>
            <person name="Adriaenssens E.M."/>
            <person name="Foster-Nyarko E."/>
            <person name="Jarju S."/>
            <person name="Secka A."/>
            <person name="Antonio M."/>
            <person name="Oren A."/>
            <person name="Chaudhuri R.R."/>
            <person name="La Ragione R."/>
            <person name="Hildebrand F."/>
            <person name="Pallen M.J."/>
        </authorList>
    </citation>
    <scope>NUCLEOTIDE SEQUENCE</scope>
    <source>
        <strain evidence="2">CHK158-818</strain>
    </source>
</reference>
<gene>
    <name evidence="2" type="ORF">IAB03_03030</name>
</gene>
<dbReference type="EMBL" id="DVNA01000067">
    <property type="protein sequence ID" value="HIU54764.1"/>
    <property type="molecule type" value="Genomic_DNA"/>
</dbReference>
<proteinExistence type="predicted"/>
<evidence type="ECO:0000313" key="3">
    <source>
        <dbReference type="Proteomes" id="UP000824112"/>
    </source>
</evidence>
<protein>
    <recommendedName>
        <fullName evidence="4">Portal protein</fullName>
    </recommendedName>
</protein>
<comment type="caution">
    <text evidence="2">The sequence shown here is derived from an EMBL/GenBank/DDBJ whole genome shotgun (WGS) entry which is preliminary data.</text>
</comment>
<evidence type="ECO:0000256" key="1">
    <source>
        <dbReference type="SAM" id="MobiDB-lite"/>
    </source>
</evidence>
<evidence type="ECO:0008006" key="4">
    <source>
        <dbReference type="Google" id="ProtNLM"/>
    </source>
</evidence>
<organism evidence="2 3">
    <name type="scientific">Candidatus Gallibacteroides avistercoris</name>
    <dbReference type="NCBI Taxonomy" id="2840833"/>
    <lineage>
        <taxon>Bacteria</taxon>
        <taxon>Pseudomonadati</taxon>
        <taxon>Bacteroidota</taxon>
        <taxon>Bacteroidia</taxon>
        <taxon>Bacteroidales</taxon>
        <taxon>Bacteroidaceae</taxon>
        <taxon>Bacteroidaceae incertae sedis</taxon>
        <taxon>Candidatus Gallibacteroides</taxon>
    </lineage>
</organism>
<evidence type="ECO:0000313" key="2">
    <source>
        <dbReference type="EMBL" id="HIU54764.1"/>
    </source>
</evidence>
<dbReference type="InterPro" id="IPR032427">
    <property type="entry name" value="P22_portal"/>
</dbReference>
<accession>A0A9D1M6X6</accession>
<feature type="compositionally biased region" description="Polar residues" evidence="1">
    <location>
        <begin position="1"/>
        <end position="18"/>
    </location>
</feature>
<name>A0A9D1M6X6_9BACT</name>
<feature type="region of interest" description="Disordered" evidence="1">
    <location>
        <begin position="636"/>
        <end position="662"/>
    </location>
</feature>
<dbReference type="Pfam" id="PF16510">
    <property type="entry name" value="P22_portal"/>
    <property type="match status" value="1"/>
</dbReference>
<feature type="compositionally biased region" description="Polar residues" evidence="1">
    <location>
        <begin position="636"/>
        <end position="650"/>
    </location>
</feature>
<sequence>MEKTEINFSTEGNDSSLGKQKRNRTDERFDLDRSHLDVLLQAKRAWDNIEHFRKKRCRSRNYTFGKQWNDKIETPDGRTITEEQYLKEQGKIPLKNNLVRQIVKNIVGQFRNVQTEPVCISRDREEQKAGEMMSVAMQYVYQMNHLWEIDGRTMEEFVVSGTCFHKIGYGWRNNRMDVWVDVVNPNRIFFNAMEDVRLWDCTLIGELHDVPIADVVSKFAKGSRRRAKQLRELYNQATREEISRSFEALTSDNLDNLDFLIATEPHLCRIIEVWTLENKERLRCHDTLTGDYYKEEMERMQEIEAINRKRLEEAAQKGIAPEKVALIETEWFIDRYWYYRFFTPFGHILDEGETPYWHGEHPYVFKLYPLMDGEIHSFVEDIIDQQRYINRLITLIDFIMGASAKGVLLFPEDQIPDGMSIEDVAEQWTRYNGIILFKPKPGGVLPQQISTNATNVGAYELLNLQLRLIEDISGIHGAMQGKVATTVTSGVLYAQQTQNSSLNLIDLFESFKSFREERDTKVMKTVQQFYREARYLNIAGSVYDQEAKMYNPQKVRDVEFDLSICESSTNPTYRMASNELLMELFRMGQISLEMLLENGSFPFADRLLQSIQQVKEKMQQELLNQQQTMANGYGMQNNANGQTAQPNTVLSPAPNMPAGISR</sequence>
<dbReference type="AlphaFoldDB" id="A0A9D1M6X6"/>
<feature type="region of interest" description="Disordered" evidence="1">
    <location>
        <begin position="1"/>
        <end position="26"/>
    </location>
</feature>
<reference evidence="2" key="1">
    <citation type="submission" date="2020-10" db="EMBL/GenBank/DDBJ databases">
        <authorList>
            <person name="Gilroy R."/>
        </authorList>
    </citation>
    <scope>NUCLEOTIDE SEQUENCE</scope>
    <source>
        <strain evidence="2">CHK158-818</strain>
    </source>
</reference>